<evidence type="ECO:0000313" key="11">
    <source>
        <dbReference type="Proteomes" id="UP001237780"/>
    </source>
</evidence>
<dbReference type="InterPro" id="IPR005828">
    <property type="entry name" value="MFS_sugar_transport-like"/>
</dbReference>
<feature type="transmembrane region" description="Helical" evidence="8">
    <location>
        <begin position="12"/>
        <end position="35"/>
    </location>
</feature>
<feature type="transmembrane region" description="Helical" evidence="8">
    <location>
        <begin position="375"/>
        <end position="395"/>
    </location>
</feature>
<dbReference type="InterPro" id="IPR005829">
    <property type="entry name" value="Sugar_transporter_CS"/>
</dbReference>
<evidence type="ECO:0000256" key="3">
    <source>
        <dbReference type="ARBA" id="ARBA00022475"/>
    </source>
</evidence>
<dbReference type="PROSITE" id="PS00217">
    <property type="entry name" value="SUGAR_TRANSPORT_2"/>
    <property type="match status" value="1"/>
</dbReference>
<dbReference type="InterPro" id="IPR036259">
    <property type="entry name" value="MFS_trans_sf"/>
</dbReference>
<protein>
    <submittedName>
        <fullName evidence="10">MHS family proline/betaine transporter-like MFS transporter</fullName>
    </submittedName>
</protein>
<feature type="transmembrane region" description="Helical" evidence="8">
    <location>
        <begin position="164"/>
        <end position="182"/>
    </location>
</feature>
<dbReference type="Pfam" id="PF00083">
    <property type="entry name" value="Sugar_tr"/>
    <property type="match status" value="1"/>
</dbReference>
<feature type="domain" description="Major facilitator superfamily (MFS) profile" evidence="9">
    <location>
        <begin position="11"/>
        <end position="428"/>
    </location>
</feature>
<feature type="transmembrane region" description="Helical" evidence="8">
    <location>
        <begin position="188"/>
        <end position="207"/>
    </location>
</feature>
<gene>
    <name evidence="10" type="ORF">QFZ34_000037</name>
</gene>
<evidence type="ECO:0000256" key="8">
    <source>
        <dbReference type="SAM" id="Phobius"/>
    </source>
</evidence>
<evidence type="ECO:0000313" key="10">
    <source>
        <dbReference type="EMBL" id="MDQ0994860.1"/>
    </source>
</evidence>
<keyword evidence="3" id="KW-1003">Cell membrane</keyword>
<sequence length="433" mass="47123">MQQPHKVPVRNLVAAVIGNALEWYDFLVFAFMTPIIARLFFPVDPSASSSDLNAILMTTAIFGVGFLMRPVGGIILGLYGDKHGRKAAMVLITSLMAVSMAIITFAPTYQAAGVLAPLLILIARLIQGFSAGGEFGTATALLIEMAPREKRGFYGSWQMTGQMIGLLIGAAAGTLMTVYFTQEQIEAWAWRIPFFVGLVIIPVAVYIRQRLDETEVFRNAKREETVKGTHISIGELLASSWRETVLGIGLVAAATVTVYITFTYLVTFATKILQLPLQETFEVQMLGALWVVVLTPLMGILSDRVGRSKLLITSLAVYLVILFPLYSWLTAAPTISRLIVVQLATGLCAAAFFAVFSTVMAVLFPTRVRSLGLSISYNIAVMLIGGFAQFIVTWLIQKTGSPMAPTYYVMFGVALGLIAALILGKRADSNEHF</sequence>
<feature type="transmembrane region" description="Helical" evidence="8">
    <location>
        <begin position="87"/>
        <end position="106"/>
    </location>
</feature>
<keyword evidence="6 8" id="KW-1133">Transmembrane helix</keyword>
<organism evidence="10 11">
    <name type="scientific">Phyllobacterium ifriqiyense</name>
    <dbReference type="NCBI Taxonomy" id="314238"/>
    <lineage>
        <taxon>Bacteria</taxon>
        <taxon>Pseudomonadati</taxon>
        <taxon>Pseudomonadota</taxon>
        <taxon>Alphaproteobacteria</taxon>
        <taxon>Hyphomicrobiales</taxon>
        <taxon>Phyllobacteriaceae</taxon>
        <taxon>Phyllobacterium</taxon>
    </lineage>
</organism>
<dbReference type="SUPFAM" id="SSF103473">
    <property type="entry name" value="MFS general substrate transporter"/>
    <property type="match status" value="1"/>
</dbReference>
<dbReference type="InterPro" id="IPR051084">
    <property type="entry name" value="H+-coupled_symporters"/>
</dbReference>
<dbReference type="PANTHER" id="PTHR43528">
    <property type="entry name" value="ALPHA-KETOGLUTARATE PERMEASE"/>
    <property type="match status" value="1"/>
</dbReference>
<dbReference type="PROSITE" id="PS50850">
    <property type="entry name" value="MFS"/>
    <property type="match status" value="1"/>
</dbReference>
<proteinExistence type="predicted"/>
<dbReference type="RefSeq" id="WP_115053681.1">
    <property type="nucleotide sequence ID" value="NZ_JAUSZT010000001.1"/>
</dbReference>
<keyword evidence="11" id="KW-1185">Reference proteome</keyword>
<feature type="transmembrane region" description="Helical" evidence="8">
    <location>
        <begin position="335"/>
        <end position="363"/>
    </location>
</feature>
<name>A0ABU0S254_9HYPH</name>
<evidence type="ECO:0000256" key="4">
    <source>
        <dbReference type="ARBA" id="ARBA00022692"/>
    </source>
</evidence>
<feature type="transmembrane region" description="Helical" evidence="8">
    <location>
        <begin position="118"/>
        <end position="143"/>
    </location>
</feature>
<keyword evidence="5" id="KW-0769">Symport</keyword>
<feature type="transmembrane region" description="Helical" evidence="8">
    <location>
        <begin position="407"/>
        <end position="424"/>
    </location>
</feature>
<evidence type="ECO:0000256" key="6">
    <source>
        <dbReference type="ARBA" id="ARBA00022989"/>
    </source>
</evidence>
<feature type="transmembrane region" description="Helical" evidence="8">
    <location>
        <begin position="310"/>
        <end position="329"/>
    </location>
</feature>
<dbReference type="Gene3D" id="1.20.1250.20">
    <property type="entry name" value="MFS general substrate transporter like domains"/>
    <property type="match status" value="2"/>
</dbReference>
<comment type="caution">
    <text evidence="10">The sequence shown here is derived from an EMBL/GenBank/DDBJ whole genome shotgun (WGS) entry which is preliminary data.</text>
</comment>
<dbReference type="PANTHER" id="PTHR43528:SF8">
    <property type="entry name" value="BLR0239 PROTEIN"/>
    <property type="match status" value="1"/>
</dbReference>
<evidence type="ECO:0000259" key="9">
    <source>
        <dbReference type="PROSITE" id="PS50850"/>
    </source>
</evidence>
<keyword evidence="7 8" id="KW-0472">Membrane</keyword>
<dbReference type="Proteomes" id="UP001237780">
    <property type="component" value="Unassembled WGS sequence"/>
</dbReference>
<evidence type="ECO:0000256" key="1">
    <source>
        <dbReference type="ARBA" id="ARBA00004651"/>
    </source>
</evidence>
<feature type="transmembrane region" description="Helical" evidence="8">
    <location>
        <begin position="245"/>
        <end position="269"/>
    </location>
</feature>
<evidence type="ECO:0000256" key="2">
    <source>
        <dbReference type="ARBA" id="ARBA00022448"/>
    </source>
</evidence>
<comment type="subcellular location">
    <subcellularLocation>
        <location evidence="1">Cell membrane</location>
        <topology evidence="1">Multi-pass membrane protein</topology>
    </subcellularLocation>
</comment>
<accession>A0ABU0S254</accession>
<reference evidence="10 11" key="1">
    <citation type="submission" date="2023-07" db="EMBL/GenBank/DDBJ databases">
        <title>Comparative genomics of wheat-associated soil bacteria to identify genetic determinants of phenazine resistance.</title>
        <authorList>
            <person name="Mouncey N."/>
        </authorList>
    </citation>
    <scope>NUCLEOTIDE SEQUENCE [LARGE SCALE GENOMIC DNA]</scope>
    <source>
        <strain evidence="10 11">W4I11</strain>
    </source>
</reference>
<evidence type="ECO:0000256" key="7">
    <source>
        <dbReference type="ARBA" id="ARBA00023136"/>
    </source>
</evidence>
<feature type="transmembrane region" description="Helical" evidence="8">
    <location>
        <begin position="281"/>
        <end position="301"/>
    </location>
</feature>
<keyword evidence="4 8" id="KW-0812">Transmembrane</keyword>
<feature type="transmembrane region" description="Helical" evidence="8">
    <location>
        <begin position="55"/>
        <end position="80"/>
    </location>
</feature>
<dbReference type="InterPro" id="IPR020846">
    <property type="entry name" value="MFS_dom"/>
</dbReference>
<keyword evidence="2" id="KW-0813">Transport</keyword>
<evidence type="ECO:0000256" key="5">
    <source>
        <dbReference type="ARBA" id="ARBA00022847"/>
    </source>
</evidence>
<dbReference type="EMBL" id="JAUSZT010000001">
    <property type="protein sequence ID" value="MDQ0994860.1"/>
    <property type="molecule type" value="Genomic_DNA"/>
</dbReference>